<proteinExistence type="predicted"/>
<dbReference type="SUPFAM" id="SSF52317">
    <property type="entry name" value="Class I glutamine amidotransferase-like"/>
    <property type="match status" value="1"/>
</dbReference>
<dbReference type="Gene3D" id="3.40.50.880">
    <property type="match status" value="1"/>
</dbReference>
<protein>
    <submittedName>
        <fullName evidence="2">DJ-1/PfpI family protein</fullName>
    </submittedName>
</protein>
<name>A0AAP4BAE6_9FIRM</name>
<gene>
    <name evidence="2" type="ORF">QJ036_04005</name>
</gene>
<evidence type="ECO:0000313" key="2">
    <source>
        <dbReference type="EMBL" id="MDI9241643.1"/>
    </source>
</evidence>
<dbReference type="PANTHER" id="PTHR43130">
    <property type="entry name" value="ARAC-FAMILY TRANSCRIPTIONAL REGULATOR"/>
    <property type="match status" value="1"/>
</dbReference>
<evidence type="ECO:0000259" key="1">
    <source>
        <dbReference type="Pfam" id="PF01965"/>
    </source>
</evidence>
<dbReference type="InterPro" id="IPR002818">
    <property type="entry name" value="DJ-1/PfpI"/>
</dbReference>
<feature type="domain" description="DJ-1/PfpI" evidence="1">
    <location>
        <begin position="38"/>
        <end position="197"/>
    </location>
</feature>
<dbReference type="Pfam" id="PF01965">
    <property type="entry name" value="DJ-1_PfpI"/>
    <property type="match status" value="1"/>
</dbReference>
<keyword evidence="3" id="KW-1185">Reference proteome</keyword>
<dbReference type="PANTHER" id="PTHR43130:SF15">
    <property type="entry name" value="THIJ_PFPI FAMILY PROTEIN (AFU_ORTHOLOGUE AFUA_5G14240)"/>
    <property type="match status" value="1"/>
</dbReference>
<sequence length="226" mass="25226">MNINISPIDESENPKASASGVFGFFAKEGWTGGSSMYVNLILYDDFEEMDAFVPVSIFGCLRDEFSIRYLSMTGDVVNGSQGAKIWTDYLIPEEISGIVLIPGGKGARRLLARDQRFLECLKRTMEKAETCLMVGNSSTLLAQTGLLYRRLVAECPLDENWKRMFTAEVRWIQKVPWISDGKYYSCASSASAVKMTLGYIADTLDVDLAEMAAKKLGFFWNPEEGE</sequence>
<comment type="caution">
    <text evidence="2">The sequence shown here is derived from an EMBL/GenBank/DDBJ whole genome shotgun (WGS) entry which is preliminary data.</text>
</comment>
<evidence type="ECO:0000313" key="3">
    <source>
        <dbReference type="Proteomes" id="UP001300383"/>
    </source>
</evidence>
<reference evidence="2 3" key="1">
    <citation type="submission" date="2023-05" db="EMBL/GenBank/DDBJ databases">
        <title>[ruminococcus] sp. nov., isolated from a pig farm feces dump.</title>
        <authorList>
            <person name="Chang Y.-H."/>
        </authorList>
    </citation>
    <scope>NUCLEOTIDE SEQUENCE [LARGE SCALE GENOMIC DNA]</scope>
    <source>
        <strain evidence="2 3">YH-rum2234</strain>
    </source>
</reference>
<dbReference type="EMBL" id="JASGBQ010000004">
    <property type="protein sequence ID" value="MDI9241643.1"/>
    <property type="molecule type" value="Genomic_DNA"/>
</dbReference>
<dbReference type="Proteomes" id="UP001300383">
    <property type="component" value="Unassembled WGS sequence"/>
</dbReference>
<dbReference type="InterPro" id="IPR029062">
    <property type="entry name" value="Class_I_gatase-like"/>
</dbReference>
<organism evidence="2 3">
    <name type="scientific">Fusibacillus kribbianus</name>
    <dbReference type="NCBI Taxonomy" id="3044208"/>
    <lineage>
        <taxon>Bacteria</taxon>
        <taxon>Bacillati</taxon>
        <taxon>Bacillota</taxon>
        <taxon>Clostridia</taxon>
        <taxon>Lachnospirales</taxon>
        <taxon>Lachnospiraceae</taxon>
        <taxon>Fusibacillus</taxon>
    </lineage>
</organism>
<dbReference type="AlphaFoldDB" id="A0AAP4BAE6"/>
<accession>A0AAP4BAE6</accession>
<dbReference type="InterPro" id="IPR052158">
    <property type="entry name" value="INH-QAR"/>
</dbReference>